<keyword evidence="1" id="KW-0472">Membrane</keyword>
<dbReference type="EMBL" id="SLZV01000006">
    <property type="protein sequence ID" value="TCS68929.1"/>
    <property type="molecule type" value="Genomic_DNA"/>
</dbReference>
<organism evidence="3 4">
    <name type="scientific">Faecalimonas umbilicata</name>
    <dbReference type="NCBI Taxonomy" id="1912855"/>
    <lineage>
        <taxon>Bacteria</taxon>
        <taxon>Bacillati</taxon>
        <taxon>Bacillota</taxon>
        <taxon>Clostridia</taxon>
        <taxon>Lachnospirales</taxon>
        <taxon>Lachnospiraceae</taxon>
        <taxon>Faecalimonas</taxon>
    </lineage>
</organism>
<feature type="transmembrane region" description="Helical" evidence="1">
    <location>
        <begin position="7"/>
        <end position="28"/>
    </location>
</feature>
<keyword evidence="1" id="KW-0812">Transmembrane</keyword>
<feature type="transmembrane region" description="Helical" evidence="1">
    <location>
        <begin position="34"/>
        <end position="54"/>
    </location>
</feature>
<comment type="caution">
    <text evidence="3">The sequence shown here is derived from an EMBL/GenBank/DDBJ whole genome shotgun (WGS) entry which is preliminary data.</text>
</comment>
<keyword evidence="5" id="KW-1185">Reference proteome</keyword>
<dbReference type="Proteomes" id="UP000294613">
    <property type="component" value="Unassembled WGS sequence"/>
</dbReference>
<reference evidence="2 5" key="1">
    <citation type="journal article" date="2018" name="Int. J. Syst. Evol. Microbiol.">
        <title>Draft Genome Sequence of Faecalimonas umbilicata JCM 30896T, an Acetate-Producing Bacterium Isolated from Human Feces.</title>
        <authorList>
            <person name="Sakamoto M."/>
            <person name="Ikeyama N."/>
            <person name="Yuki M."/>
            <person name="Ohkuma M."/>
        </authorList>
    </citation>
    <scope>NUCLEOTIDE SEQUENCE [LARGE SCALE GENOMIC DNA]</scope>
    <source>
        <strain evidence="2 5">EGH7</strain>
    </source>
</reference>
<reference evidence="3 4" key="2">
    <citation type="submission" date="2019-03" db="EMBL/GenBank/DDBJ databases">
        <title>Genomic Encyclopedia of Type Strains, Phase IV (KMG-IV): sequencing the most valuable type-strain genomes for metagenomic binning, comparative biology and taxonomic classification.</title>
        <authorList>
            <person name="Goeker M."/>
        </authorList>
    </citation>
    <scope>NUCLEOTIDE SEQUENCE [LARGE SCALE GENOMIC DNA]</scope>
    <source>
        <strain evidence="3 4">DSM 103426</strain>
    </source>
</reference>
<evidence type="ECO:0000313" key="5">
    <source>
        <dbReference type="Proteomes" id="UP000702954"/>
    </source>
</evidence>
<dbReference type="EMBL" id="BHEO01000002">
    <property type="protein sequence ID" value="GBU04345.1"/>
    <property type="molecule type" value="Genomic_DNA"/>
</dbReference>
<evidence type="ECO:0000313" key="2">
    <source>
        <dbReference type="EMBL" id="GBU04345.1"/>
    </source>
</evidence>
<dbReference type="RefSeq" id="WP_116441271.1">
    <property type="nucleotide sequence ID" value="NZ_BHEO01000002.1"/>
</dbReference>
<sequence length="141" mass="16726">MKIKKRTLLLLAAIVWMIAGFNILRIGIETYAAYKSVINFILSFLVFLFFWFMIFYKLTVKHTDRIQNYQEERQFFLNFFDLKSFLIMAFMITFGITIRTFHLLPDRFIAVFYTGLGSALFLAGITFGRNYIFFKKTETAN</sequence>
<feature type="transmembrane region" description="Helical" evidence="1">
    <location>
        <begin position="108"/>
        <end position="127"/>
    </location>
</feature>
<evidence type="ECO:0000313" key="3">
    <source>
        <dbReference type="EMBL" id="TCS68929.1"/>
    </source>
</evidence>
<name>A0A4R3JQ95_9FIRM</name>
<accession>A0A4R3JQ95</accession>
<keyword evidence="1" id="KW-1133">Transmembrane helix</keyword>
<feature type="transmembrane region" description="Helical" evidence="1">
    <location>
        <begin position="75"/>
        <end position="96"/>
    </location>
</feature>
<protein>
    <submittedName>
        <fullName evidence="3">Uncharacterized protein</fullName>
    </submittedName>
</protein>
<proteinExistence type="predicted"/>
<dbReference type="Proteomes" id="UP000702954">
    <property type="component" value="Unassembled WGS sequence"/>
</dbReference>
<evidence type="ECO:0000256" key="1">
    <source>
        <dbReference type="SAM" id="Phobius"/>
    </source>
</evidence>
<gene>
    <name evidence="3" type="ORF">EDD74_106134</name>
    <name evidence="2" type="ORF">FAEUMB_08860</name>
</gene>
<dbReference type="AlphaFoldDB" id="A0A4R3JQ95"/>
<evidence type="ECO:0000313" key="4">
    <source>
        <dbReference type="Proteomes" id="UP000294613"/>
    </source>
</evidence>